<dbReference type="EMBL" id="DS999418">
    <property type="protein sequence ID" value="EED86828.1"/>
    <property type="molecule type" value="Genomic_DNA"/>
</dbReference>
<reference evidence="2 3" key="2">
    <citation type="journal article" date="2008" name="Nature">
        <title>The Phaeodactylum genome reveals the evolutionary history of diatom genomes.</title>
        <authorList>
            <person name="Bowler C."/>
            <person name="Allen A.E."/>
            <person name="Badger J.H."/>
            <person name="Grimwood J."/>
            <person name="Jabbari K."/>
            <person name="Kuo A."/>
            <person name="Maheswari U."/>
            <person name="Martens C."/>
            <person name="Maumus F."/>
            <person name="Otillar R.P."/>
            <person name="Rayko E."/>
            <person name="Salamov A."/>
            <person name="Vandepoele K."/>
            <person name="Beszteri B."/>
            <person name="Gruber A."/>
            <person name="Heijde M."/>
            <person name="Katinka M."/>
            <person name="Mock T."/>
            <person name="Valentin K."/>
            <person name="Verret F."/>
            <person name="Berges J.A."/>
            <person name="Brownlee C."/>
            <person name="Cadoret J.P."/>
            <person name="Chiovitti A."/>
            <person name="Choi C.J."/>
            <person name="Coesel S."/>
            <person name="De Martino A."/>
            <person name="Detter J.C."/>
            <person name="Durkin C."/>
            <person name="Falciatore A."/>
            <person name="Fournet J."/>
            <person name="Haruta M."/>
            <person name="Huysman M.J."/>
            <person name="Jenkins B.D."/>
            <person name="Jiroutova K."/>
            <person name="Jorgensen R.E."/>
            <person name="Joubert Y."/>
            <person name="Kaplan A."/>
            <person name="Kroger N."/>
            <person name="Kroth P.G."/>
            <person name="La Roche J."/>
            <person name="Lindquist E."/>
            <person name="Lommer M."/>
            <person name="Martin-Jezequel V."/>
            <person name="Lopez P.J."/>
            <person name="Lucas S."/>
            <person name="Mangogna M."/>
            <person name="McGinnis K."/>
            <person name="Medlin L.K."/>
            <person name="Montsant A."/>
            <person name="Oudot-Le Secq M.P."/>
            <person name="Napoli C."/>
            <person name="Obornik M."/>
            <person name="Parker M.S."/>
            <person name="Petit J.L."/>
            <person name="Porcel B.M."/>
            <person name="Poulsen N."/>
            <person name="Robison M."/>
            <person name="Rychlewski L."/>
            <person name="Rynearson T.A."/>
            <person name="Schmutz J."/>
            <person name="Shapiro H."/>
            <person name="Siaut M."/>
            <person name="Stanley M."/>
            <person name="Sussman M.R."/>
            <person name="Taylor A.R."/>
            <person name="Vardi A."/>
            <person name="von Dassow P."/>
            <person name="Vyverman W."/>
            <person name="Willis A."/>
            <person name="Wyrwicz L.S."/>
            <person name="Rokhsar D.S."/>
            <person name="Weissenbach J."/>
            <person name="Armbrust E.V."/>
            <person name="Green B.R."/>
            <person name="Van de Peer Y."/>
            <person name="Grigoriev I.V."/>
        </authorList>
    </citation>
    <scope>NUCLEOTIDE SEQUENCE [LARGE SCALE GENOMIC DNA]</scope>
    <source>
        <strain evidence="2 3">CCMP1335</strain>
    </source>
</reference>
<feature type="compositionally biased region" description="Low complexity" evidence="1">
    <location>
        <begin position="107"/>
        <end position="119"/>
    </location>
</feature>
<evidence type="ECO:0000313" key="3">
    <source>
        <dbReference type="Proteomes" id="UP000001449"/>
    </source>
</evidence>
<feature type="compositionally biased region" description="Pro residues" evidence="1">
    <location>
        <begin position="442"/>
        <end position="453"/>
    </location>
</feature>
<evidence type="ECO:0000256" key="1">
    <source>
        <dbReference type="SAM" id="MobiDB-lite"/>
    </source>
</evidence>
<dbReference type="GeneID" id="7442575"/>
<feature type="compositionally biased region" description="Basic residues" evidence="1">
    <location>
        <begin position="28"/>
        <end position="38"/>
    </location>
</feature>
<accession>B8LCU7</accession>
<feature type="compositionally biased region" description="Basic and acidic residues" evidence="1">
    <location>
        <begin position="10"/>
        <end position="27"/>
    </location>
</feature>
<feature type="region of interest" description="Disordered" evidence="1">
    <location>
        <begin position="600"/>
        <end position="625"/>
    </location>
</feature>
<dbReference type="PaxDb" id="35128-Thaps25181"/>
<protein>
    <submittedName>
        <fullName evidence="2">Uncharacterized protein</fullName>
    </submittedName>
</protein>
<feature type="compositionally biased region" description="Pro residues" evidence="1">
    <location>
        <begin position="79"/>
        <end position="92"/>
    </location>
</feature>
<reference evidence="2 3" key="1">
    <citation type="journal article" date="2004" name="Science">
        <title>The genome of the diatom Thalassiosira pseudonana: ecology, evolution, and metabolism.</title>
        <authorList>
            <person name="Armbrust E.V."/>
            <person name="Berges J.A."/>
            <person name="Bowler C."/>
            <person name="Green B.R."/>
            <person name="Martinez D."/>
            <person name="Putnam N.H."/>
            <person name="Zhou S."/>
            <person name="Allen A.E."/>
            <person name="Apt K.E."/>
            <person name="Bechner M."/>
            <person name="Brzezinski M.A."/>
            <person name="Chaal B.K."/>
            <person name="Chiovitti A."/>
            <person name="Davis A.K."/>
            <person name="Demarest M.S."/>
            <person name="Detter J.C."/>
            <person name="Glavina T."/>
            <person name="Goodstein D."/>
            <person name="Hadi M.Z."/>
            <person name="Hellsten U."/>
            <person name="Hildebrand M."/>
            <person name="Jenkins B.D."/>
            <person name="Jurka J."/>
            <person name="Kapitonov V.V."/>
            <person name="Kroger N."/>
            <person name="Lau W.W."/>
            <person name="Lane T.W."/>
            <person name="Larimer F.W."/>
            <person name="Lippmeier J.C."/>
            <person name="Lucas S."/>
            <person name="Medina M."/>
            <person name="Montsant A."/>
            <person name="Obornik M."/>
            <person name="Parker M.S."/>
            <person name="Palenik B."/>
            <person name="Pazour G.J."/>
            <person name="Richardson P.M."/>
            <person name="Rynearson T.A."/>
            <person name="Saito M.A."/>
            <person name="Schwartz D.C."/>
            <person name="Thamatrakoln K."/>
            <person name="Valentin K."/>
            <person name="Vardi A."/>
            <person name="Wilkerson F.P."/>
            <person name="Rokhsar D.S."/>
        </authorList>
    </citation>
    <scope>NUCLEOTIDE SEQUENCE [LARGE SCALE GENOMIC DNA]</scope>
    <source>
        <strain evidence="2 3">CCMP1335</strain>
    </source>
</reference>
<dbReference type="RefSeq" id="XP_002296844.1">
    <property type="nucleotide sequence ID" value="XM_002296808.1"/>
</dbReference>
<proteinExistence type="predicted"/>
<dbReference type="Proteomes" id="UP000001449">
    <property type="component" value="Chromosome 16"/>
</dbReference>
<feature type="compositionally biased region" description="Basic and acidic residues" evidence="1">
    <location>
        <begin position="39"/>
        <end position="63"/>
    </location>
</feature>
<dbReference type="KEGG" id="tps:THAPSDRAFT_25181"/>
<gene>
    <name evidence="2" type="ORF">THAPSDRAFT_25181</name>
</gene>
<dbReference type="AlphaFoldDB" id="B8LCU7"/>
<organism evidence="2 3">
    <name type="scientific">Thalassiosira pseudonana</name>
    <name type="common">Marine diatom</name>
    <name type="synonym">Cyclotella nana</name>
    <dbReference type="NCBI Taxonomy" id="35128"/>
    <lineage>
        <taxon>Eukaryota</taxon>
        <taxon>Sar</taxon>
        <taxon>Stramenopiles</taxon>
        <taxon>Ochrophyta</taxon>
        <taxon>Bacillariophyta</taxon>
        <taxon>Coscinodiscophyceae</taxon>
        <taxon>Thalassiosirophycidae</taxon>
        <taxon>Thalassiosirales</taxon>
        <taxon>Thalassiosiraceae</taxon>
        <taxon>Thalassiosira</taxon>
    </lineage>
</organism>
<name>B8LCU7_THAPS</name>
<feature type="region of interest" description="Disordered" evidence="1">
    <location>
        <begin position="1"/>
        <end position="136"/>
    </location>
</feature>
<feature type="region of interest" description="Disordered" evidence="1">
    <location>
        <begin position="150"/>
        <end position="190"/>
    </location>
</feature>
<evidence type="ECO:0000313" key="2">
    <source>
        <dbReference type="EMBL" id="EED86828.1"/>
    </source>
</evidence>
<sequence>MSMPATATRRRTETDGSSRRRKEDMTSHNHHARHHRHPDHQQHRSRSSKEGIPLRRSSIDHPRPLPPQQRISLDEKLSPPLPSPPTPPPGKSPPRTRQSALDGNAKSLNLLSSQLSGLNFEDGTTPRDTAKADTTAPTIVAADFDTALVPRSRPCSSESRERMPFLPSLSSNKRDHSLSRASAAGGERSSNALVAKEEYSSALVAREEPEYFLVASGEHLSNALVVAEKSFNELIVTDDRVSQDQSRVVAENSTHSGNDEEVAGERTLALGHSYRPKSSYSNTRTPEVNCDDITPKTSQKGRRRFDSTAFSTTDNSLSLQEVNKIDFKDLADFVTGRKGKEALASIDVEDDSMLCSANDGTLSSKVKEAVNTKKVEKIVKKVSKMRPLERSLYRSRFFPPKRTLDSTNWKSQSSLDVLPPPPITFEQALDNKTLPNLRGKVSPPPPPPRPPPLSKMAPDDRVDRTLSQFGRVQPATPDNRGFLKRSASTGCVDNIRYDATTTIPSVPLQCMQRRQSTGLLSSTSAAGGEEIARVADMPYTDKVHGSGRYSGEVDQWGRPHGRGVLKYDSGMSFDGNWTNGVATSSDNGAYAGESVLTGSALGSSSLRDRSRSSLQSNMTPPSAPQMTYAVEMKPPAPNMPMNNQQAVLTGNGIHPYHAMMMMSRQQQQQMMNMNRR</sequence>
<dbReference type="InParanoid" id="B8LCU7"/>
<feature type="region of interest" description="Disordered" evidence="1">
    <location>
        <begin position="429"/>
        <end position="459"/>
    </location>
</feature>
<feature type="compositionally biased region" description="Low complexity" evidence="1">
    <location>
        <begin position="179"/>
        <end position="190"/>
    </location>
</feature>
<dbReference type="HOGENOM" id="CLU_406846_0_0_1"/>
<keyword evidence="3" id="KW-1185">Reference proteome</keyword>